<protein>
    <submittedName>
        <fullName evidence="2">Uncharacterized protein</fullName>
    </submittedName>
</protein>
<sequence length="154" mass="15723">MISLRRLTATTAIALIAVAPLAACASPVDMVKDQANQAADKLAKDVLGEDSSVDLDLDGDGATLPAEWPAEVPAPPGRYTLAATTQGNPSVTATDLTIAEVDAYVTTLTDAGFSSTVSTSTENSFLHTLSQGGMTLTIVGGKAEAIFTLQLAAQ</sequence>
<evidence type="ECO:0000313" key="2">
    <source>
        <dbReference type="EMBL" id="NIH54503.1"/>
    </source>
</evidence>
<organism evidence="2 3">
    <name type="scientific">Lysinibacter cavernae</name>
    <dbReference type="NCBI Taxonomy" id="1640652"/>
    <lineage>
        <taxon>Bacteria</taxon>
        <taxon>Bacillati</taxon>
        <taxon>Actinomycetota</taxon>
        <taxon>Actinomycetes</taxon>
        <taxon>Micrococcales</taxon>
        <taxon>Microbacteriaceae</taxon>
        <taxon>Lysinibacter</taxon>
    </lineage>
</organism>
<dbReference type="Proteomes" id="UP000541033">
    <property type="component" value="Unassembled WGS sequence"/>
</dbReference>
<reference evidence="2 3" key="1">
    <citation type="submission" date="2020-02" db="EMBL/GenBank/DDBJ databases">
        <title>Sequencing the genomes of 1000 actinobacteria strains.</title>
        <authorList>
            <person name="Klenk H.-P."/>
        </authorList>
    </citation>
    <scope>NUCLEOTIDE SEQUENCE [LARGE SCALE GENOMIC DNA]</scope>
    <source>
        <strain evidence="2 3">DSM 27960</strain>
    </source>
</reference>
<feature type="chain" id="PRO_5031547727" evidence="1">
    <location>
        <begin position="26"/>
        <end position="154"/>
    </location>
</feature>
<proteinExistence type="predicted"/>
<dbReference type="AlphaFoldDB" id="A0A7X5TUL3"/>
<evidence type="ECO:0000256" key="1">
    <source>
        <dbReference type="SAM" id="SignalP"/>
    </source>
</evidence>
<keyword evidence="3" id="KW-1185">Reference proteome</keyword>
<comment type="caution">
    <text evidence="2">The sequence shown here is derived from an EMBL/GenBank/DDBJ whole genome shotgun (WGS) entry which is preliminary data.</text>
</comment>
<gene>
    <name evidence="2" type="ORF">FHX76_002399</name>
</gene>
<accession>A0A7X5TUL3</accession>
<evidence type="ECO:0000313" key="3">
    <source>
        <dbReference type="Proteomes" id="UP000541033"/>
    </source>
</evidence>
<name>A0A7X5TUL3_9MICO</name>
<keyword evidence="1" id="KW-0732">Signal</keyword>
<dbReference type="EMBL" id="JAAMOX010000002">
    <property type="protein sequence ID" value="NIH54503.1"/>
    <property type="molecule type" value="Genomic_DNA"/>
</dbReference>
<dbReference type="RefSeq" id="WP_167150872.1">
    <property type="nucleotide sequence ID" value="NZ_JAAMOX010000002.1"/>
</dbReference>
<feature type="signal peptide" evidence="1">
    <location>
        <begin position="1"/>
        <end position="25"/>
    </location>
</feature>